<keyword evidence="1" id="KW-0812">Transmembrane</keyword>
<feature type="transmembrane region" description="Helical" evidence="1">
    <location>
        <begin position="57"/>
        <end position="76"/>
    </location>
</feature>
<sequence length="157" mass="17104">MDSWNQNSSDSVRAHTPDGVNRRIDAQVERCVRHMAEQTDRQVISQYLDHLERAWDLNRVVTVAASAVSLLGVALAPRSNNGWKVLGGVAAGLLLQQGLFGFGPLATIARAFGARTRREIDLEKFALKALRGDFERIPREGGPLARANAALVAAQCC</sequence>
<organism evidence="2 3">
    <name type="scientific">Melittangium boletus DSM 14713</name>
    <dbReference type="NCBI Taxonomy" id="1294270"/>
    <lineage>
        <taxon>Bacteria</taxon>
        <taxon>Pseudomonadati</taxon>
        <taxon>Myxococcota</taxon>
        <taxon>Myxococcia</taxon>
        <taxon>Myxococcales</taxon>
        <taxon>Cystobacterineae</taxon>
        <taxon>Archangiaceae</taxon>
        <taxon>Melittangium</taxon>
    </lineage>
</organism>
<dbReference type="Gene3D" id="6.10.140.1340">
    <property type="match status" value="1"/>
</dbReference>
<dbReference type="KEGG" id="mbd:MEBOL_005277"/>
<dbReference type="OrthoDB" id="9799383at2"/>
<evidence type="ECO:0000313" key="2">
    <source>
        <dbReference type="EMBL" id="ATB31808.1"/>
    </source>
</evidence>
<evidence type="ECO:0000313" key="3">
    <source>
        <dbReference type="Proteomes" id="UP000217289"/>
    </source>
</evidence>
<dbReference type="Proteomes" id="UP000217289">
    <property type="component" value="Chromosome"/>
</dbReference>
<dbReference type="EMBL" id="CP022163">
    <property type="protein sequence ID" value="ATB31808.1"/>
    <property type="molecule type" value="Genomic_DNA"/>
</dbReference>
<accession>A0A250IKK3</accession>
<dbReference type="AlphaFoldDB" id="A0A250IKK3"/>
<name>A0A250IKK3_9BACT</name>
<proteinExistence type="predicted"/>
<gene>
    <name evidence="2" type="ORF">MEBOL_005277</name>
</gene>
<feature type="transmembrane region" description="Helical" evidence="1">
    <location>
        <begin position="88"/>
        <end position="109"/>
    </location>
</feature>
<evidence type="ECO:0000256" key="1">
    <source>
        <dbReference type="SAM" id="Phobius"/>
    </source>
</evidence>
<reference evidence="2 3" key="1">
    <citation type="submission" date="2017-06" db="EMBL/GenBank/DDBJ databases">
        <authorList>
            <person name="Kim H.J."/>
            <person name="Triplett B.A."/>
        </authorList>
    </citation>
    <scope>NUCLEOTIDE SEQUENCE [LARGE SCALE GENOMIC DNA]</scope>
    <source>
        <strain evidence="2 3">DSM 14713</strain>
    </source>
</reference>
<keyword evidence="1" id="KW-1133">Transmembrane helix</keyword>
<keyword evidence="3" id="KW-1185">Reference proteome</keyword>
<dbReference type="RefSeq" id="WP_095980090.1">
    <property type="nucleotide sequence ID" value="NZ_CP022163.1"/>
</dbReference>
<keyword evidence="1" id="KW-0472">Membrane</keyword>
<protein>
    <submittedName>
        <fullName evidence="2">Uncharacterized protein</fullName>
    </submittedName>
</protein>